<gene>
    <name evidence="3" type="ORF">GA0070611_3783</name>
</gene>
<dbReference type="GO" id="GO:0003677">
    <property type="term" value="F:DNA binding"/>
    <property type="evidence" value="ECO:0007669"/>
    <property type="project" value="UniProtKB-KW"/>
</dbReference>
<feature type="domain" description="HTH cro/C1-type" evidence="2">
    <location>
        <begin position="14"/>
        <end position="69"/>
    </location>
</feature>
<dbReference type="GO" id="GO:0005829">
    <property type="term" value="C:cytosol"/>
    <property type="evidence" value="ECO:0007669"/>
    <property type="project" value="TreeGrafter"/>
</dbReference>
<dbReference type="InterPro" id="IPR010982">
    <property type="entry name" value="Lambda_DNA-bd_dom_sf"/>
</dbReference>
<dbReference type="CDD" id="cd00093">
    <property type="entry name" value="HTH_XRE"/>
    <property type="match status" value="1"/>
</dbReference>
<organism evidence="3 4">
    <name type="scientific">Micromonospora auratinigra</name>
    <dbReference type="NCBI Taxonomy" id="261654"/>
    <lineage>
        <taxon>Bacteria</taxon>
        <taxon>Bacillati</taxon>
        <taxon>Actinomycetota</taxon>
        <taxon>Actinomycetes</taxon>
        <taxon>Micromonosporales</taxon>
        <taxon>Micromonosporaceae</taxon>
        <taxon>Micromonospora</taxon>
    </lineage>
</organism>
<dbReference type="SUPFAM" id="SSF47413">
    <property type="entry name" value="lambda repressor-like DNA-binding domains"/>
    <property type="match status" value="1"/>
</dbReference>
<proteinExistence type="predicted"/>
<dbReference type="OrthoDB" id="3403688at2"/>
<dbReference type="Pfam" id="PF13560">
    <property type="entry name" value="HTH_31"/>
    <property type="match status" value="1"/>
</dbReference>
<protein>
    <submittedName>
        <fullName evidence="3">Helix-turn-helix domain-containing protein</fullName>
    </submittedName>
</protein>
<evidence type="ECO:0000313" key="3">
    <source>
        <dbReference type="EMBL" id="SBT47608.1"/>
    </source>
</evidence>
<keyword evidence="1" id="KW-0238">DNA-binding</keyword>
<dbReference type="PROSITE" id="PS50943">
    <property type="entry name" value="HTH_CROC1"/>
    <property type="match status" value="1"/>
</dbReference>
<dbReference type="RefSeq" id="WP_091666057.1">
    <property type="nucleotide sequence ID" value="NZ_LT594323.1"/>
</dbReference>
<keyword evidence="4" id="KW-1185">Reference proteome</keyword>
<accession>A0A1A8ZUL9</accession>
<dbReference type="InterPro" id="IPR001387">
    <property type="entry name" value="Cro/C1-type_HTH"/>
</dbReference>
<dbReference type="SMART" id="SM00530">
    <property type="entry name" value="HTH_XRE"/>
    <property type="match status" value="1"/>
</dbReference>
<dbReference type="STRING" id="261654.GA0070611_3783"/>
<sequence length="244" mass="26959">MPESRLTRQIAATIRHERERRELTQRALAELAGINQGTIAHIERGGRLPSLPTVERLLAAMEVQLVVGVEPLDSHLDAALDALVGEPVGERIRQIGLDRMLDALGELPYVLTGSTAALLQGAPLPVDAVEVAVRRRDSPRLTAFLSAAYAQRWNARWGEWGGLPLEPEEPGEHRWLTRYGELRARFCDELPEAVEVRHGGRSYPVEPLLRVELADPRTTELLHRHRQRLAAGRAEGDGRAGSAG</sequence>
<dbReference type="InterPro" id="IPR050807">
    <property type="entry name" value="TransReg_Diox_bact_type"/>
</dbReference>
<evidence type="ECO:0000313" key="4">
    <source>
        <dbReference type="Proteomes" id="UP000199385"/>
    </source>
</evidence>
<dbReference type="GO" id="GO:0003700">
    <property type="term" value="F:DNA-binding transcription factor activity"/>
    <property type="evidence" value="ECO:0007669"/>
    <property type="project" value="TreeGrafter"/>
</dbReference>
<dbReference type="Proteomes" id="UP000199385">
    <property type="component" value="Chromosome I"/>
</dbReference>
<dbReference type="Gene3D" id="1.10.260.40">
    <property type="entry name" value="lambda repressor-like DNA-binding domains"/>
    <property type="match status" value="1"/>
</dbReference>
<reference evidence="4" key="1">
    <citation type="submission" date="2016-06" db="EMBL/GenBank/DDBJ databases">
        <authorList>
            <person name="Varghese N."/>
            <person name="Submissions Spin"/>
        </authorList>
    </citation>
    <scope>NUCLEOTIDE SEQUENCE [LARGE SCALE GENOMIC DNA]</scope>
    <source>
        <strain evidence="4">DSM 44815</strain>
    </source>
</reference>
<dbReference type="PANTHER" id="PTHR46797">
    <property type="entry name" value="HTH-TYPE TRANSCRIPTIONAL REGULATOR"/>
    <property type="match status" value="1"/>
</dbReference>
<dbReference type="PATRIC" id="fig|261654.4.peg.3846"/>
<evidence type="ECO:0000256" key="1">
    <source>
        <dbReference type="ARBA" id="ARBA00023125"/>
    </source>
</evidence>
<dbReference type="EMBL" id="LT594323">
    <property type="protein sequence ID" value="SBT47608.1"/>
    <property type="molecule type" value="Genomic_DNA"/>
</dbReference>
<name>A0A1A8ZUL9_9ACTN</name>
<dbReference type="AlphaFoldDB" id="A0A1A8ZUL9"/>
<evidence type="ECO:0000259" key="2">
    <source>
        <dbReference type="PROSITE" id="PS50943"/>
    </source>
</evidence>
<dbReference type="PANTHER" id="PTHR46797:SF1">
    <property type="entry name" value="METHYLPHOSPHONATE SYNTHASE"/>
    <property type="match status" value="1"/>
</dbReference>